<evidence type="ECO:0000313" key="3">
    <source>
        <dbReference type="Proteomes" id="UP000288429"/>
    </source>
</evidence>
<dbReference type="EMBL" id="NIZV01000020">
    <property type="protein sequence ID" value="RSM18584.1"/>
    <property type="molecule type" value="Genomic_DNA"/>
</dbReference>
<gene>
    <name evidence="2" type="ORF">CDV31_002513</name>
</gene>
<evidence type="ECO:0000256" key="1">
    <source>
        <dbReference type="SAM" id="MobiDB-lite"/>
    </source>
</evidence>
<name>A0A428UWD3_9HYPO</name>
<protein>
    <submittedName>
        <fullName evidence="2">Uncharacterized protein</fullName>
    </submittedName>
</protein>
<evidence type="ECO:0000313" key="2">
    <source>
        <dbReference type="EMBL" id="RSM18584.1"/>
    </source>
</evidence>
<dbReference type="Proteomes" id="UP000288429">
    <property type="component" value="Unassembled WGS sequence"/>
</dbReference>
<comment type="caution">
    <text evidence="2">The sequence shown here is derived from an EMBL/GenBank/DDBJ whole genome shotgun (WGS) entry which is preliminary data.</text>
</comment>
<feature type="region of interest" description="Disordered" evidence="1">
    <location>
        <begin position="50"/>
        <end position="83"/>
    </location>
</feature>
<proteinExistence type="predicted"/>
<keyword evidence="3" id="KW-1185">Reference proteome</keyword>
<sequence>MILPVSGRRPLSMRFSLLANNWPSCGFATGSVRRACLCVASLAVLAADDVGPGSRDRARRKSPSSTVETDRVCLPPNDLRMDG</sequence>
<reference evidence="2 3" key="1">
    <citation type="submission" date="2017-06" db="EMBL/GenBank/DDBJ databases">
        <title>Cmopartive genomic analysis of Ambrosia Fusariam Clade fungi.</title>
        <authorList>
            <person name="Stajich J.E."/>
            <person name="Carrillo J."/>
            <person name="Kijimoto T."/>
            <person name="Eskalen A."/>
            <person name="O'Donnell K."/>
            <person name="Kasson M."/>
        </authorList>
    </citation>
    <scope>NUCLEOTIDE SEQUENCE [LARGE SCALE GENOMIC DNA]</scope>
    <source>
        <strain evidence="2 3">NRRL 20438</strain>
    </source>
</reference>
<dbReference type="AlphaFoldDB" id="A0A428UWD3"/>
<organism evidence="2 3">
    <name type="scientific">Fusarium ambrosium</name>
    <dbReference type="NCBI Taxonomy" id="131363"/>
    <lineage>
        <taxon>Eukaryota</taxon>
        <taxon>Fungi</taxon>
        <taxon>Dikarya</taxon>
        <taxon>Ascomycota</taxon>
        <taxon>Pezizomycotina</taxon>
        <taxon>Sordariomycetes</taxon>
        <taxon>Hypocreomycetidae</taxon>
        <taxon>Hypocreales</taxon>
        <taxon>Nectriaceae</taxon>
        <taxon>Fusarium</taxon>
        <taxon>Fusarium solani species complex</taxon>
    </lineage>
</organism>
<accession>A0A428UWD3</accession>